<keyword evidence="3" id="KW-1185">Reference proteome</keyword>
<reference evidence="2 3" key="1">
    <citation type="journal article" date="2019" name="J. Hered.">
        <title>An Improved Genome Assembly for Drosophila navojoa, the Basal Species in the mojavensis Cluster.</title>
        <authorList>
            <person name="Vanderlinde T."/>
            <person name="Dupim E.G."/>
            <person name="Nazario-Yepiz N.O."/>
            <person name="Carvalho A.B."/>
        </authorList>
    </citation>
    <scope>NUCLEOTIDE SEQUENCE [LARGE SCALE GENOMIC DNA]</scope>
    <source>
        <strain evidence="2">Navoj_Jal97</strain>
        <tissue evidence="2">Whole organism</tissue>
    </source>
</reference>
<accession>A0A484BXH7</accession>
<dbReference type="OMA" id="KMPNQDP"/>
<comment type="caution">
    <text evidence="2">The sequence shown here is derived from an EMBL/GenBank/DDBJ whole genome shotgun (WGS) entry which is preliminary data.</text>
</comment>
<sequence length="269" mass="30680">MSTENIPLLNVNGPSAVQFGASKEFQQRSEQQDLDSAFVGCEKRPWMQGKNKPNAHREREAIMTLFAKSKQDYVNTNNVDKLLEEHINFRDLASLSDEDLEMFGFSKTRERAECLKMFAVLPNQDPSYESLCQSKNAQIYNNQIVGNAANHLMYLRSSLAATNYKLQVLPPEDMVVGDKRYASRFALEALNSVQTISDELSKDLRKLQQLQMSESCKQNEEQARDSPAKERNLKLLYFTAIALGTAGAWFWWWLKRSQSPNLGNISVKI</sequence>
<evidence type="ECO:0000313" key="2">
    <source>
        <dbReference type="EMBL" id="TDG53537.1"/>
    </source>
</evidence>
<proteinExistence type="predicted"/>
<gene>
    <name evidence="2" type="ORF">AWZ03_000352</name>
</gene>
<dbReference type="OrthoDB" id="7732618at2759"/>
<keyword evidence="1" id="KW-0812">Transmembrane</keyword>
<dbReference type="AlphaFoldDB" id="A0A484BXH7"/>
<keyword evidence="1" id="KW-0472">Membrane</keyword>
<keyword evidence="1" id="KW-1133">Transmembrane helix</keyword>
<evidence type="ECO:0000256" key="1">
    <source>
        <dbReference type="SAM" id="Phobius"/>
    </source>
</evidence>
<dbReference type="Proteomes" id="UP000295192">
    <property type="component" value="Unassembled WGS sequence"/>
</dbReference>
<organism evidence="2 3">
    <name type="scientific">Drosophila navojoa</name>
    <name type="common">Fruit fly</name>
    <dbReference type="NCBI Taxonomy" id="7232"/>
    <lineage>
        <taxon>Eukaryota</taxon>
        <taxon>Metazoa</taxon>
        <taxon>Ecdysozoa</taxon>
        <taxon>Arthropoda</taxon>
        <taxon>Hexapoda</taxon>
        <taxon>Insecta</taxon>
        <taxon>Pterygota</taxon>
        <taxon>Neoptera</taxon>
        <taxon>Endopterygota</taxon>
        <taxon>Diptera</taxon>
        <taxon>Brachycera</taxon>
        <taxon>Muscomorpha</taxon>
        <taxon>Ephydroidea</taxon>
        <taxon>Drosophilidae</taxon>
        <taxon>Drosophila</taxon>
    </lineage>
</organism>
<protein>
    <submittedName>
        <fullName evidence="2">Uncharacterized protein</fullName>
    </submittedName>
</protein>
<dbReference type="KEGG" id="dnv:108650050"/>
<feature type="transmembrane region" description="Helical" evidence="1">
    <location>
        <begin position="235"/>
        <end position="254"/>
    </location>
</feature>
<name>A0A484BXH7_DRONA</name>
<dbReference type="EMBL" id="LSRL02000001">
    <property type="protein sequence ID" value="TDG53537.1"/>
    <property type="molecule type" value="Genomic_DNA"/>
</dbReference>
<evidence type="ECO:0000313" key="3">
    <source>
        <dbReference type="Proteomes" id="UP000295192"/>
    </source>
</evidence>